<evidence type="ECO:0000256" key="4">
    <source>
        <dbReference type="ARBA" id="ARBA00022692"/>
    </source>
</evidence>
<feature type="domain" description="ABC transmembrane type-1" evidence="9">
    <location>
        <begin position="83"/>
        <end position="300"/>
    </location>
</feature>
<evidence type="ECO:0000256" key="7">
    <source>
        <dbReference type="RuleBase" id="RU363032"/>
    </source>
</evidence>
<evidence type="ECO:0000256" key="1">
    <source>
        <dbReference type="ARBA" id="ARBA00004651"/>
    </source>
</evidence>
<feature type="transmembrane region" description="Helical" evidence="7">
    <location>
        <begin position="453"/>
        <end position="471"/>
    </location>
</feature>
<protein>
    <submittedName>
        <fullName evidence="10">ABC transporter permease subunit</fullName>
    </submittedName>
</protein>
<dbReference type="Pfam" id="PF00528">
    <property type="entry name" value="BPD_transp_1"/>
    <property type="match status" value="1"/>
</dbReference>
<evidence type="ECO:0000259" key="9">
    <source>
        <dbReference type="PROSITE" id="PS50928"/>
    </source>
</evidence>
<dbReference type="Proteomes" id="UP000595197">
    <property type="component" value="Chromosome"/>
</dbReference>
<evidence type="ECO:0000256" key="3">
    <source>
        <dbReference type="ARBA" id="ARBA00022475"/>
    </source>
</evidence>
<sequence length="592" mass="61340">MTTGERIDSATAPAAPTAPAPAAGRRRRSRLEAVPAVTLVLFLGPIAAGLAGTWAPAFGILPALGGTEPTLDPWRGLLAAPGLGGAVLLSAGTGLAATLLSFAIALWFCAAWHGTRTFSAFRRLLAPLLALPHAAFAIGLAFLMAPSGWIVRLLSPWATGWTFPPDLALVNDPWGLALVLGLMVKEVPFLMLMMVAALGQTPADKALTVARSMGYGPVTAWLKVVLPLVYAQVRLPVYAVLAFSLSVVDVALILGPGTPPPLAVLVLRWFTDPDLALRYQAAAGACLQLVLVAAMITLWRLAEVAAGRASRGWLVSGRRGGSGRAARAASAGLAAGVVAVAVGSSVGLGLWSVASRWRFPDALPGGWTLETWERALPALAGPAWTTLTAGLAAAGIALVLVLGCLENEQRSGLRPSARGLWLLYLPLLVPQIGFLFGTQVLLVAAGLDGTWPALVWSHLLFVLPYVFLTLADPYRALDERYARAAACLGASPARVFLRVKLPLLIRPVLAAAAIGFSVSVAQYLPTQFAGAGRLPTLTTEAVGLAAGADRRLIGVYGFAQAALPLAAFALALLAPGLAGRARRFGSGAGGRA</sequence>
<dbReference type="CDD" id="cd06261">
    <property type="entry name" value="TM_PBP2"/>
    <property type="match status" value="1"/>
</dbReference>
<feature type="transmembrane region" description="Helical" evidence="7">
    <location>
        <begin position="328"/>
        <end position="354"/>
    </location>
</feature>
<feature type="region of interest" description="Disordered" evidence="8">
    <location>
        <begin position="1"/>
        <end position="26"/>
    </location>
</feature>
<name>A0ABX7B2Q4_9PROT</name>
<feature type="transmembrane region" description="Helical" evidence="7">
    <location>
        <begin position="235"/>
        <end position="257"/>
    </location>
</feature>
<feature type="transmembrane region" description="Helical" evidence="7">
    <location>
        <begin position="277"/>
        <end position="301"/>
    </location>
</feature>
<evidence type="ECO:0000313" key="11">
    <source>
        <dbReference type="Proteomes" id="UP000595197"/>
    </source>
</evidence>
<evidence type="ECO:0000256" key="6">
    <source>
        <dbReference type="ARBA" id="ARBA00023136"/>
    </source>
</evidence>
<evidence type="ECO:0000256" key="8">
    <source>
        <dbReference type="SAM" id="MobiDB-lite"/>
    </source>
</evidence>
<dbReference type="InterPro" id="IPR000515">
    <property type="entry name" value="MetI-like"/>
</dbReference>
<dbReference type="InterPro" id="IPR035906">
    <property type="entry name" value="MetI-like_sf"/>
</dbReference>
<evidence type="ECO:0000256" key="2">
    <source>
        <dbReference type="ARBA" id="ARBA00022448"/>
    </source>
</evidence>
<gene>
    <name evidence="10" type="ORF">IGS68_21740</name>
</gene>
<comment type="subcellular location">
    <subcellularLocation>
        <location evidence="1 7">Cell membrane</location>
        <topology evidence="1 7">Multi-pass membrane protein</topology>
    </subcellularLocation>
</comment>
<feature type="transmembrane region" description="Helical" evidence="7">
    <location>
        <begin position="383"/>
        <end position="405"/>
    </location>
</feature>
<keyword evidence="11" id="KW-1185">Reference proteome</keyword>
<dbReference type="PROSITE" id="PS50928">
    <property type="entry name" value="ABC_TM1"/>
    <property type="match status" value="2"/>
</dbReference>
<dbReference type="RefSeq" id="WP_201073781.1">
    <property type="nucleotide sequence ID" value="NZ_CP067420.1"/>
</dbReference>
<feature type="transmembrane region" description="Helical" evidence="7">
    <location>
        <begin position="174"/>
        <end position="198"/>
    </location>
</feature>
<feature type="transmembrane region" description="Helical" evidence="7">
    <location>
        <begin position="83"/>
        <end position="112"/>
    </location>
</feature>
<feature type="compositionally biased region" description="Low complexity" evidence="8">
    <location>
        <begin position="10"/>
        <end position="23"/>
    </location>
</feature>
<dbReference type="PANTHER" id="PTHR30183:SF6">
    <property type="entry name" value="INNER MEMBRANE ABC TRANSPORTER PERMEASE PROTEIN YNJC"/>
    <property type="match status" value="1"/>
</dbReference>
<feature type="transmembrane region" description="Helical" evidence="7">
    <location>
        <begin position="553"/>
        <end position="574"/>
    </location>
</feature>
<dbReference type="PANTHER" id="PTHR30183">
    <property type="entry name" value="MOLYBDENUM TRANSPORT SYSTEM PERMEASE PROTEIN MODB"/>
    <property type="match status" value="1"/>
</dbReference>
<keyword evidence="5 7" id="KW-1133">Transmembrane helix</keyword>
<dbReference type="Gene3D" id="1.10.3720.10">
    <property type="entry name" value="MetI-like"/>
    <property type="match status" value="2"/>
</dbReference>
<reference evidence="10" key="1">
    <citation type="submission" date="2021-02" db="EMBL/GenBank/DDBJ databases">
        <title>Skermanella TT6 skin isolate.</title>
        <authorList>
            <person name="Lee K."/>
            <person name="Ganzorig M."/>
        </authorList>
    </citation>
    <scope>NUCLEOTIDE SEQUENCE</scope>
    <source>
        <strain evidence="10">TT6</strain>
    </source>
</reference>
<evidence type="ECO:0000256" key="5">
    <source>
        <dbReference type="ARBA" id="ARBA00022989"/>
    </source>
</evidence>
<comment type="similarity">
    <text evidence="7">Belongs to the binding-protein-dependent transport system permease family.</text>
</comment>
<keyword evidence="6 7" id="KW-0472">Membrane</keyword>
<keyword evidence="4 7" id="KW-0812">Transmembrane</keyword>
<dbReference type="SUPFAM" id="SSF161098">
    <property type="entry name" value="MetI-like"/>
    <property type="match status" value="2"/>
</dbReference>
<dbReference type="EMBL" id="CP067420">
    <property type="protein sequence ID" value="QQP88619.1"/>
    <property type="molecule type" value="Genomic_DNA"/>
</dbReference>
<feature type="transmembrane region" description="Helical" evidence="7">
    <location>
        <begin position="36"/>
        <end position="63"/>
    </location>
</feature>
<feature type="transmembrane region" description="Helical" evidence="7">
    <location>
        <begin position="124"/>
        <end position="154"/>
    </location>
</feature>
<keyword evidence="3" id="KW-1003">Cell membrane</keyword>
<organism evidence="10 11">
    <name type="scientific">Skermanella cutis</name>
    <dbReference type="NCBI Taxonomy" id="2775420"/>
    <lineage>
        <taxon>Bacteria</taxon>
        <taxon>Pseudomonadati</taxon>
        <taxon>Pseudomonadota</taxon>
        <taxon>Alphaproteobacteria</taxon>
        <taxon>Rhodospirillales</taxon>
        <taxon>Azospirillaceae</taxon>
        <taxon>Skermanella</taxon>
    </lineage>
</organism>
<evidence type="ECO:0000313" key="10">
    <source>
        <dbReference type="EMBL" id="QQP88619.1"/>
    </source>
</evidence>
<feature type="transmembrane region" description="Helical" evidence="7">
    <location>
        <begin position="421"/>
        <end position="447"/>
    </location>
</feature>
<feature type="domain" description="ABC transmembrane type-1" evidence="9">
    <location>
        <begin position="385"/>
        <end position="574"/>
    </location>
</feature>
<keyword evidence="2 7" id="KW-0813">Transport</keyword>
<proteinExistence type="inferred from homology"/>
<feature type="transmembrane region" description="Helical" evidence="7">
    <location>
        <begin position="503"/>
        <end position="524"/>
    </location>
</feature>
<accession>A0ABX7B2Q4</accession>